<accession>A0A386H1H5</accession>
<dbReference type="RefSeq" id="WP_119970233.1">
    <property type="nucleotide sequence ID" value="NZ_CP032416.1"/>
</dbReference>
<sequence length="317" mass="37264">MMDDKQTLKDKIIEIEGTCISVSQFPDSIYHYTDVNGVYNIINNKCFWLTKSDFLNDERELVYFYDILKNVLEENKFSNINFDFVGWLRAIAHDKLKNTFILSFSTDKDSLPLWEMYANGKGYNIGMQCEQVSDEFWDENIFITNAKNQKIYMTRKNDTGQFCGVSKFVIYDDKIQKDRVKELLDGIDLSIEFIRRYKEDTSACNLVRALECRIASEFINCMMLFKDKSFSYEREFRIVYNIINCDELDIVKYRIKNDIIVPYIELGFEDVIIKSIRLSPRLKNDTLAVKGLNSFIDTINMENTSNIEVLFSQSSIR</sequence>
<dbReference type="AlphaFoldDB" id="A0A386H1H5"/>
<evidence type="ECO:0000313" key="2">
    <source>
        <dbReference type="Proteomes" id="UP000266301"/>
    </source>
</evidence>
<evidence type="ECO:0000313" key="1">
    <source>
        <dbReference type="EMBL" id="AYD39516.1"/>
    </source>
</evidence>
<dbReference type="InterPro" id="IPR021352">
    <property type="entry name" value="DUF2971"/>
</dbReference>
<gene>
    <name evidence="1" type="ORF">D4Z93_02750</name>
</gene>
<organism evidence="1 2">
    <name type="scientific">Clostridium fermenticellae</name>
    <dbReference type="NCBI Taxonomy" id="2068654"/>
    <lineage>
        <taxon>Bacteria</taxon>
        <taxon>Bacillati</taxon>
        <taxon>Bacillota</taxon>
        <taxon>Clostridia</taxon>
        <taxon>Eubacteriales</taxon>
        <taxon>Clostridiaceae</taxon>
        <taxon>Clostridium</taxon>
    </lineage>
</organism>
<dbReference type="Proteomes" id="UP000266301">
    <property type="component" value="Chromosome"/>
</dbReference>
<keyword evidence="2" id="KW-1185">Reference proteome</keyword>
<dbReference type="Pfam" id="PF11185">
    <property type="entry name" value="DUF2971"/>
    <property type="match status" value="1"/>
</dbReference>
<proteinExistence type="predicted"/>
<dbReference type="EMBL" id="CP032416">
    <property type="protein sequence ID" value="AYD39516.1"/>
    <property type="molecule type" value="Genomic_DNA"/>
</dbReference>
<reference evidence="1 2" key="1">
    <citation type="journal article" date="2019" name="Int. J. Syst. Evol. Microbiol.">
        <title>Clostridium fermenticellae sp. nov., isolated from the mud in a fermentation cellar for the production of the Chinese liquor, baijiu.</title>
        <authorList>
            <person name="Xu P.X."/>
            <person name="Chai L.J."/>
            <person name="Qiu T."/>
            <person name="Zhang X.J."/>
            <person name="Lu Z.M."/>
            <person name="Xiao C."/>
            <person name="Wang S.T."/>
            <person name="Shen C.H."/>
            <person name="Shi J.S."/>
            <person name="Xu Z.H."/>
        </authorList>
    </citation>
    <scope>NUCLEOTIDE SEQUENCE [LARGE SCALE GENOMIC DNA]</scope>
    <source>
        <strain evidence="1 2">JN500901</strain>
    </source>
</reference>
<dbReference type="KEGG" id="cfer:D4Z93_02750"/>
<name>A0A386H1H5_9CLOT</name>
<dbReference type="OrthoDB" id="3034312at2"/>
<protein>
    <submittedName>
        <fullName evidence="1">DUF2971 domain-containing protein</fullName>
    </submittedName>
</protein>